<keyword evidence="1" id="KW-0812">Transmembrane</keyword>
<gene>
    <name evidence="2" type="ORF">LPB136_01650</name>
</gene>
<keyword evidence="1" id="KW-1133">Transmembrane helix</keyword>
<accession>A0A1L3JG94</accession>
<protein>
    <submittedName>
        <fullName evidence="2">Uncharacterized protein</fullName>
    </submittedName>
</protein>
<dbReference type="Proteomes" id="UP000181898">
    <property type="component" value="Chromosome"/>
</dbReference>
<feature type="transmembrane region" description="Helical" evidence="1">
    <location>
        <begin position="73"/>
        <end position="93"/>
    </location>
</feature>
<sequence length="129" mass="14788">MKDSLLKKFFLIDGFGAILSALLLGLVLTKLETYFGIPKPTLYLLATLPCLFAIYDFYCYFKISRDLGKFLKAIAIINLLYCCLSIAFTIYHHNLITTLGWLYIIVESIIVTTIAFIELRAVKNHRQKK</sequence>
<organism evidence="2 3">
    <name type="scientific">Tenacibaculum todarodis</name>
    <dbReference type="NCBI Taxonomy" id="1850252"/>
    <lineage>
        <taxon>Bacteria</taxon>
        <taxon>Pseudomonadati</taxon>
        <taxon>Bacteroidota</taxon>
        <taxon>Flavobacteriia</taxon>
        <taxon>Flavobacteriales</taxon>
        <taxon>Flavobacteriaceae</taxon>
        <taxon>Tenacibaculum</taxon>
    </lineage>
</organism>
<dbReference type="AlphaFoldDB" id="A0A1L3JG94"/>
<reference evidence="2 3" key="1">
    <citation type="submission" date="2016-11" db="EMBL/GenBank/DDBJ databases">
        <title>Tenacibaculum sp. LPB0136, isolated from marine environment.</title>
        <authorList>
            <person name="Kim E."/>
            <person name="Yi H."/>
        </authorList>
    </citation>
    <scope>NUCLEOTIDE SEQUENCE [LARGE SCALE GENOMIC DNA]</scope>
    <source>
        <strain evidence="2 3">LPB0136</strain>
    </source>
</reference>
<feature type="transmembrane region" description="Helical" evidence="1">
    <location>
        <begin position="99"/>
        <end position="119"/>
    </location>
</feature>
<evidence type="ECO:0000313" key="2">
    <source>
        <dbReference type="EMBL" id="APG64146.1"/>
    </source>
</evidence>
<dbReference type="STRING" id="1850252.LPB136_01650"/>
<feature type="transmembrane region" description="Helical" evidence="1">
    <location>
        <begin position="9"/>
        <end position="29"/>
    </location>
</feature>
<feature type="transmembrane region" description="Helical" evidence="1">
    <location>
        <begin position="41"/>
        <end position="61"/>
    </location>
</feature>
<dbReference type="EMBL" id="CP018155">
    <property type="protein sequence ID" value="APG64146.1"/>
    <property type="molecule type" value="Genomic_DNA"/>
</dbReference>
<dbReference type="KEGG" id="ten:LPB136_01650"/>
<proteinExistence type="predicted"/>
<dbReference type="RefSeq" id="WP_072554470.1">
    <property type="nucleotide sequence ID" value="NZ_CP018155.1"/>
</dbReference>
<keyword evidence="3" id="KW-1185">Reference proteome</keyword>
<dbReference type="OrthoDB" id="680984at2"/>
<keyword evidence="1" id="KW-0472">Membrane</keyword>
<name>A0A1L3JG94_9FLAO</name>
<evidence type="ECO:0000313" key="3">
    <source>
        <dbReference type="Proteomes" id="UP000181898"/>
    </source>
</evidence>
<evidence type="ECO:0000256" key="1">
    <source>
        <dbReference type="SAM" id="Phobius"/>
    </source>
</evidence>